<gene>
    <name evidence="2" type="ORF">EJP69_20325</name>
</gene>
<sequence length="79" mass="8371">MKFAAFAAGFSCIFLPSALAEGAPPTCAPVQPLSYMAAFTPSLALPLVLVVRTVPALAAQYSAVWQKLRDDGIDQRPAY</sequence>
<name>A0A431THS2_9BURK</name>
<evidence type="ECO:0000313" key="2">
    <source>
        <dbReference type="EMBL" id="RTQ33036.1"/>
    </source>
</evidence>
<keyword evidence="3" id="KW-1185">Reference proteome</keyword>
<accession>A0A431THS2</accession>
<feature type="signal peptide" evidence="1">
    <location>
        <begin position="1"/>
        <end position="20"/>
    </location>
</feature>
<evidence type="ECO:0000256" key="1">
    <source>
        <dbReference type="SAM" id="SignalP"/>
    </source>
</evidence>
<dbReference type="Proteomes" id="UP000267418">
    <property type="component" value="Unassembled WGS sequence"/>
</dbReference>
<comment type="caution">
    <text evidence="2">The sequence shown here is derived from an EMBL/GenBank/DDBJ whole genome shotgun (WGS) entry which is preliminary data.</text>
</comment>
<keyword evidence="1" id="KW-0732">Signal</keyword>
<evidence type="ECO:0000313" key="3">
    <source>
        <dbReference type="Proteomes" id="UP000267418"/>
    </source>
</evidence>
<dbReference type="RefSeq" id="WP_093208693.1">
    <property type="nucleotide sequence ID" value="NZ_RXOE01000005.1"/>
</dbReference>
<dbReference type="EMBL" id="RXOE01000005">
    <property type="protein sequence ID" value="RTQ33036.1"/>
    <property type="molecule type" value="Genomic_DNA"/>
</dbReference>
<organism evidence="2 3">
    <name type="scientific">Variovorax gossypii</name>
    <dbReference type="NCBI Taxonomy" id="1679495"/>
    <lineage>
        <taxon>Bacteria</taxon>
        <taxon>Pseudomonadati</taxon>
        <taxon>Pseudomonadota</taxon>
        <taxon>Betaproteobacteria</taxon>
        <taxon>Burkholderiales</taxon>
        <taxon>Comamonadaceae</taxon>
        <taxon>Variovorax</taxon>
    </lineage>
</organism>
<reference evidence="2 3" key="1">
    <citation type="submission" date="2018-12" db="EMBL/GenBank/DDBJ databases">
        <title>The genome of Variovorax gossypii DSM 100435.</title>
        <authorList>
            <person name="Gao J."/>
            <person name="Sun J."/>
        </authorList>
    </citation>
    <scope>NUCLEOTIDE SEQUENCE [LARGE SCALE GENOMIC DNA]</scope>
    <source>
        <strain evidence="2 3">DSM 100435</strain>
    </source>
</reference>
<proteinExistence type="predicted"/>
<dbReference type="AlphaFoldDB" id="A0A431THS2"/>
<feature type="chain" id="PRO_5019465449" evidence="1">
    <location>
        <begin position="21"/>
        <end position="79"/>
    </location>
</feature>
<protein>
    <submittedName>
        <fullName evidence="2">Uncharacterized protein</fullName>
    </submittedName>
</protein>